<organism evidence="2 3">
    <name type="scientific">Crenichthys baileyi</name>
    <name type="common">White River springfish</name>
    <dbReference type="NCBI Taxonomy" id="28760"/>
    <lineage>
        <taxon>Eukaryota</taxon>
        <taxon>Metazoa</taxon>
        <taxon>Chordata</taxon>
        <taxon>Craniata</taxon>
        <taxon>Vertebrata</taxon>
        <taxon>Euteleostomi</taxon>
        <taxon>Actinopterygii</taxon>
        <taxon>Neopterygii</taxon>
        <taxon>Teleostei</taxon>
        <taxon>Neoteleostei</taxon>
        <taxon>Acanthomorphata</taxon>
        <taxon>Ovalentaria</taxon>
        <taxon>Atherinomorphae</taxon>
        <taxon>Cyprinodontiformes</taxon>
        <taxon>Goodeidae</taxon>
        <taxon>Crenichthys</taxon>
    </lineage>
</organism>
<dbReference type="AlphaFoldDB" id="A0AAV9RFY9"/>
<reference evidence="2 3" key="1">
    <citation type="submission" date="2021-06" db="EMBL/GenBank/DDBJ databases">
        <authorList>
            <person name="Palmer J.M."/>
        </authorList>
    </citation>
    <scope>NUCLEOTIDE SEQUENCE [LARGE SCALE GENOMIC DNA]</scope>
    <source>
        <strain evidence="2 3">MEX-2019</strain>
        <tissue evidence="2">Muscle</tissue>
    </source>
</reference>
<evidence type="ECO:0000313" key="2">
    <source>
        <dbReference type="EMBL" id="KAK5607928.1"/>
    </source>
</evidence>
<evidence type="ECO:0008006" key="4">
    <source>
        <dbReference type="Google" id="ProtNLM"/>
    </source>
</evidence>
<name>A0AAV9RFY9_9TELE</name>
<feature type="region of interest" description="Disordered" evidence="1">
    <location>
        <begin position="1"/>
        <end position="54"/>
    </location>
</feature>
<comment type="caution">
    <text evidence="2">The sequence shown here is derived from an EMBL/GenBank/DDBJ whole genome shotgun (WGS) entry which is preliminary data.</text>
</comment>
<keyword evidence="3" id="KW-1185">Reference proteome</keyword>
<evidence type="ECO:0000256" key="1">
    <source>
        <dbReference type="SAM" id="MobiDB-lite"/>
    </source>
</evidence>
<protein>
    <recommendedName>
        <fullName evidence="4">Potassium voltage-gated channel subfamily KQT member 1</fullName>
    </recommendedName>
</protein>
<dbReference type="EMBL" id="JAHHUM010001903">
    <property type="protein sequence ID" value="KAK5607928.1"/>
    <property type="molecule type" value="Genomic_DNA"/>
</dbReference>
<gene>
    <name evidence="2" type="ORF">CRENBAI_008559</name>
</gene>
<accession>A0AAV9RFY9</accession>
<sequence>MSIFSAPGQEKTKNSLKCSGVARGKRPPDLELSEATISAHGSEKAAGNERMQEEGSAYVGASPVHLHPYLSHPRMSVRMSVYSTGVRPALTRAYIQGRVYNFLERPSGWKCFMYHFTMLSSLRDGRRAVRVVQQSETTNQSQEVQYFFAVSLTLVYTLLTPSSTQLHCAAALLMSVLMI</sequence>
<proteinExistence type="predicted"/>
<dbReference type="Proteomes" id="UP001311232">
    <property type="component" value="Unassembled WGS sequence"/>
</dbReference>
<evidence type="ECO:0000313" key="3">
    <source>
        <dbReference type="Proteomes" id="UP001311232"/>
    </source>
</evidence>
<feature type="compositionally biased region" description="Basic and acidic residues" evidence="1">
    <location>
        <begin position="41"/>
        <end position="53"/>
    </location>
</feature>